<evidence type="ECO:0000256" key="5">
    <source>
        <dbReference type="ARBA" id="ARBA00022989"/>
    </source>
</evidence>
<organism evidence="11 12">
    <name type="scientific">Chitinophaga caeni</name>
    <dbReference type="NCBI Taxonomy" id="2029983"/>
    <lineage>
        <taxon>Bacteria</taxon>
        <taxon>Pseudomonadati</taxon>
        <taxon>Bacteroidota</taxon>
        <taxon>Chitinophagia</taxon>
        <taxon>Chitinophagales</taxon>
        <taxon>Chitinophagaceae</taxon>
        <taxon>Chitinophaga</taxon>
    </lineage>
</organism>
<dbReference type="GO" id="GO:0051607">
    <property type="term" value="P:defense response to virus"/>
    <property type="evidence" value="ECO:0007669"/>
    <property type="project" value="UniProtKB-KW"/>
</dbReference>
<keyword evidence="6" id="KW-0051">Antiviral defense</keyword>
<keyword evidence="3 9" id="KW-0812">Transmembrane</keyword>
<feature type="transmembrane region" description="Helical" evidence="9">
    <location>
        <begin position="297"/>
        <end position="318"/>
    </location>
</feature>
<dbReference type="InterPro" id="IPR003607">
    <property type="entry name" value="HD/PDEase_dom"/>
</dbReference>
<dbReference type="SMART" id="SM00471">
    <property type="entry name" value="HDc"/>
    <property type="match status" value="1"/>
</dbReference>
<evidence type="ECO:0000313" key="11">
    <source>
        <dbReference type="EMBL" id="ATL47176.1"/>
    </source>
</evidence>
<reference evidence="11 12" key="1">
    <citation type="submission" date="2017-10" db="EMBL/GenBank/DDBJ databases">
        <title>Paenichitinophaga pekingensis gen. nov., sp. nov., isolated from activated sludge.</title>
        <authorList>
            <person name="Jin D."/>
            <person name="Kong X."/>
            <person name="Deng Y."/>
            <person name="Bai Z."/>
        </authorList>
    </citation>
    <scope>NUCLEOTIDE SEQUENCE [LARGE SCALE GENOMIC DNA]</scope>
    <source>
        <strain evidence="11 12">13</strain>
    </source>
</reference>
<dbReference type="CDD" id="cd00077">
    <property type="entry name" value="HDc"/>
    <property type="match status" value="1"/>
</dbReference>
<dbReference type="InterPro" id="IPR043760">
    <property type="entry name" value="PycTM_dom"/>
</dbReference>
<evidence type="ECO:0000256" key="7">
    <source>
        <dbReference type="ARBA" id="ARBA00023136"/>
    </source>
</evidence>
<dbReference type="Pfam" id="PF18967">
    <property type="entry name" value="PycTM"/>
    <property type="match status" value="1"/>
</dbReference>
<dbReference type="KEGG" id="cbae:COR50_08250"/>
<evidence type="ECO:0000256" key="4">
    <source>
        <dbReference type="ARBA" id="ARBA00022741"/>
    </source>
</evidence>
<gene>
    <name evidence="11" type="ORF">COR50_08250</name>
</gene>
<evidence type="ECO:0000259" key="10">
    <source>
        <dbReference type="SMART" id="SM00471"/>
    </source>
</evidence>
<accession>A0A291QTA3</accession>
<keyword evidence="12" id="KW-1185">Reference proteome</keyword>
<dbReference type="RefSeq" id="WP_098193558.1">
    <property type="nucleotide sequence ID" value="NZ_CP023777.1"/>
</dbReference>
<keyword evidence="2" id="KW-1003">Cell membrane</keyword>
<sequence length="418" mass="47641">MEMTSIIAAAQAYVTQTFQQHENDALVYHNLVHTQQVVDAATKIAAYYRLGGDELTIVLVAAWFHDIGYALGEAHGHEDTGARAAKEFMLSHHYPEAIAGQVAGCILATKIPQSPNNLLEQIVCDADLSHFGSKEFKERNRLLRQEMELLKDKKISGLDWMQSSISFLEQQHYHTAYAQTLFRQQKEENLQKLKNKLGKKEAEEKVAKQVLHKDKKKDKKAKDEYLLNITDKDVERSKKARKPERGVETMFRTTSTNHLRLSAMADSKANIMITVNSLIVSLLLSVLFRRLEDNPNLIIPTILFLSSCVTTIIFAVLATRPNITSGRFTKQDIQNKSANLLFFGNFHQMNYEEYEEGMEMIMNNSDYLYSNLTMDVYNLGVVLGKKYKLLRISYNIFMFGIIVAVIAFVIAILFFPVK</sequence>
<proteinExistence type="predicted"/>
<keyword evidence="8" id="KW-0175">Coiled coil</keyword>
<dbReference type="GO" id="GO:0016787">
    <property type="term" value="F:hydrolase activity"/>
    <property type="evidence" value="ECO:0007669"/>
    <property type="project" value="UniProtKB-KW"/>
</dbReference>
<dbReference type="GO" id="GO:0005886">
    <property type="term" value="C:plasma membrane"/>
    <property type="evidence" value="ECO:0007669"/>
    <property type="project" value="UniProtKB-SubCell"/>
</dbReference>
<feature type="coiled-coil region" evidence="8">
    <location>
        <begin position="183"/>
        <end position="210"/>
    </location>
</feature>
<evidence type="ECO:0000256" key="1">
    <source>
        <dbReference type="ARBA" id="ARBA00004236"/>
    </source>
</evidence>
<name>A0A291QTA3_9BACT</name>
<keyword evidence="7 9" id="KW-0472">Membrane</keyword>
<feature type="domain" description="HD/PDEase" evidence="10">
    <location>
        <begin position="26"/>
        <end position="141"/>
    </location>
</feature>
<protein>
    <submittedName>
        <fullName evidence="11">Phosphohydrolase</fullName>
    </submittedName>
</protein>
<feature type="transmembrane region" description="Helical" evidence="9">
    <location>
        <begin position="269"/>
        <end position="291"/>
    </location>
</feature>
<feature type="transmembrane region" description="Helical" evidence="9">
    <location>
        <begin position="394"/>
        <end position="415"/>
    </location>
</feature>
<dbReference type="Gene3D" id="1.10.3210.10">
    <property type="entry name" value="Hypothetical protein af1432"/>
    <property type="match status" value="1"/>
</dbReference>
<evidence type="ECO:0000256" key="9">
    <source>
        <dbReference type="SAM" id="Phobius"/>
    </source>
</evidence>
<dbReference type="Proteomes" id="UP000220133">
    <property type="component" value="Chromosome"/>
</dbReference>
<dbReference type="Pfam" id="PF01966">
    <property type="entry name" value="HD"/>
    <property type="match status" value="1"/>
</dbReference>
<keyword evidence="4" id="KW-0547">Nucleotide-binding</keyword>
<dbReference type="GO" id="GO:0000166">
    <property type="term" value="F:nucleotide binding"/>
    <property type="evidence" value="ECO:0007669"/>
    <property type="project" value="UniProtKB-KW"/>
</dbReference>
<evidence type="ECO:0000256" key="8">
    <source>
        <dbReference type="SAM" id="Coils"/>
    </source>
</evidence>
<dbReference type="OrthoDB" id="5728337at2"/>
<keyword evidence="5 9" id="KW-1133">Transmembrane helix</keyword>
<dbReference type="SUPFAM" id="SSF109604">
    <property type="entry name" value="HD-domain/PDEase-like"/>
    <property type="match status" value="1"/>
</dbReference>
<evidence type="ECO:0000313" key="12">
    <source>
        <dbReference type="Proteomes" id="UP000220133"/>
    </source>
</evidence>
<keyword evidence="11" id="KW-0378">Hydrolase</keyword>
<dbReference type="AlphaFoldDB" id="A0A291QTA3"/>
<evidence type="ECO:0000256" key="2">
    <source>
        <dbReference type="ARBA" id="ARBA00022475"/>
    </source>
</evidence>
<evidence type="ECO:0000256" key="3">
    <source>
        <dbReference type="ARBA" id="ARBA00022692"/>
    </source>
</evidence>
<dbReference type="EMBL" id="CP023777">
    <property type="protein sequence ID" value="ATL47176.1"/>
    <property type="molecule type" value="Genomic_DNA"/>
</dbReference>
<dbReference type="InterPro" id="IPR006674">
    <property type="entry name" value="HD_domain"/>
</dbReference>
<comment type="subcellular location">
    <subcellularLocation>
        <location evidence="1">Cell membrane</location>
    </subcellularLocation>
</comment>
<evidence type="ECO:0000256" key="6">
    <source>
        <dbReference type="ARBA" id="ARBA00023118"/>
    </source>
</evidence>